<keyword evidence="5" id="KW-0805">Transcription regulation</keyword>
<keyword evidence="8" id="KW-0010">Activator</keyword>
<evidence type="ECO:0000259" key="17">
    <source>
        <dbReference type="PROSITE" id="PS50803"/>
    </source>
</evidence>
<dbReference type="InterPro" id="IPR001356">
    <property type="entry name" value="HD"/>
</dbReference>
<evidence type="ECO:0000256" key="7">
    <source>
        <dbReference type="ARBA" id="ARBA00023155"/>
    </source>
</evidence>
<evidence type="ECO:0000256" key="12">
    <source>
        <dbReference type="ARBA" id="ARBA00074894"/>
    </source>
</evidence>
<evidence type="ECO:0000313" key="18">
    <source>
        <dbReference type="EMBL" id="EEN47002.1"/>
    </source>
</evidence>
<evidence type="ECO:0000256" key="8">
    <source>
        <dbReference type="ARBA" id="ARBA00023159"/>
    </source>
</evidence>
<feature type="compositionally biased region" description="Basic and acidic residues" evidence="15">
    <location>
        <begin position="56"/>
        <end position="71"/>
    </location>
</feature>
<evidence type="ECO:0000256" key="5">
    <source>
        <dbReference type="ARBA" id="ARBA00023015"/>
    </source>
</evidence>
<dbReference type="CDD" id="cd00086">
    <property type="entry name" value="homeodomain"/>
    <property type="match status" value="1"/>
</dbReference>
<evidence type="ECO:0000259" key="16">
    <source>
        <dbReference type="PROSITE" id="PS50071"/>
    </source>
</evidence>
<reference evidence="20" key="4">
    <citation type="submission" date="2025-04" db="UniProtKB">
        <authorList>
            <consortium name="RefSeq"/>
        </authorList>
    </citation>
    <scope>IDENTIFICATION</scope>
</reference>
<dbReference type="SMART" id="SM00389">
    <property type="entry name" value="HOX"/>
    <property type="match status" value="1"/>
</dbReference>
<evidence type="ECO:0000256" key="2">
    <source>
        <dbReference type="ARBA" id="ARBA00005733"/>
    </source>
</evidence>
<dbReference type="AlphaFoldDB" id="C3ZKA3"/>
<keyword evidence="7 13" id="KW-0371">Homeobox</keyword>
<keyword evidence="4" id="KW-0597">Phosphoprotein</keyword>
<feature type="region of interest" description="Disordered" evidence="15">
    <location>
        <begin position="1"/>
        <end position="117"/>
    </location>
</feature>
<accession>C3ZKA3</accession>
<keyword evidence="9" id="KW-0804">Transcription</keyword>
<feature type="domain" description="OAR" evidence="17">
    <location>
        <begin position="275"/>
        <end position="288"/>
    </location>
</feature>
<reference evidence="18" key="1">
    <citation type="journal article" date="2008" name="Nature">
        <title>The amphioxus genome and the evolution of the chordate karyotype.</title>
        <authorList>
            <consortium name="US DOE Joint Genome Institute (JGI-PGF)"/>
            <person name="Putnam N.H."/>
            <person name="Butts T."/>
            <person name="Ferrier D.E.K."/>
            <person name="Furlong R.F."/>
            <person name="Hellsten U."/>
            <person name="Kawashima T."/>
            <person name="Robinson-Rechavi M."/>
            <person name="Shoguchi E."/>
            <person name="Terry A."/>
            <person name="Yu J.-K."/>
            <person name="Benito-Gutierrez E.L."/>
            <person name="Dubchak I."/>
            <person name="Garcia-Fernandez J."/>
            <person name="Gibson-Brown J.J."/>
            <person name="Grigoriev I.V."/>
            <person name="Horton A.C."/>
            <person name="de Jong P.J."/>
            <person name="Jurka J."/>
            <person name="Kapitonov V.V."/>
            <person name="Kohara Y."/>
            <person name="Kuroki Y."/>
            <person name="Lindquist E."/>
            <person name="Lucas S."/>
            <person name="Osoegawa K."/>
            <person name="Pennacchio L.A."/>
            <person name="Salamov A.A."/>
            <person name="Satou Y."/>
            <person name="Sauka-Spengler T."/>
            <person name="Schmutz J."/>
            <person name="Shin-I T."/>
            <person name="Toyoda A."/>
            <person name="Bronner-Fraser M."/>
            <person name="Fujiyama A."/>
            <person name="Holland L.Z."/>
            <person name="Holland P.W.H."/>
            <person name="Satoh N."/>
            <person name="Rokhsar D.S."/>
        </authorList>
    </citation>
    <scope>NUCLEOTIDE SEQUENCE [LARGE SCALE GENOMIC DNA]</scope>
    <source>
        <strain evidence="18">S238N-H82</strain>
        <tissue evidence="18">Testes</tissue>
    </source>
</reference>
<dbReference type="PROSITE" id="PS50071">
    <property type="entry name" value="HOMEOBOX_2"/>
    <property type="match status" value="1"/>
</dbReference>
<reference evidence="19" key="3">
    <citation type="journal article" date="2020" name="Nat. Ecol. Evol.">
        <title>Deeply conserved synteny resolves early events in vertebrate evolution.</title>
        <authorList>
            <person name="Simakov O."/>
            <person name="Marletaz F."/>
            <person name="Yue J.X."/>
            <person name="O'Connell B."/>
            <person name="Jenkins J."/>
            <person name="Brandt A."/>
            <person name="Calef R."/>
            <person name="Tung C.H."/>
            <person name="Huang T.K."/>
            <person name="Schmutz J."/>
            <person name="Satoh N."/>
            <person name="Yu J.K."/>
            <person name="Putnam N.H."/>
            <person name="Green R.E."/>
            <person name="Rokhsar D.S."/>
        </authorList>
    </citation>
    <scope>NUCLEOTIDE SEQUENCE [LARGE SCALE GENOMIC DNA]</scope>
    <source>
        <strain evidence="19">S238N-H82</strain>
    </source>
</reference>
<name>C3ZKA3_BRAFL</name>
<dbReference type="Pfam" id="PF03826">
    <property type="entry name" value="OAR"/>
    <property type="match status" value="1"/>
</dbReference>
<dbReference type="GO" id="GO:0006357">
    <property type="term" value="P:regulation of transcription by RNA polymerase II"/>
    <property type="evidence" value="ECO:0000318"/>
    <property type="project" value="GO_Central"/>
</dbReference>
<evidence type="ECO:0000256" key="11">
    <source>
        <dbReference type="ARBA" id="ARBA00064179"/>
    </source>
</evidence>
<keyword evidence="10 13" id="KW-0539">Nucleus</keyword>
<dbReference type="InterPro" id="IPR050649">
    <property type="entry name" value="Paired_Homeobox_TFs"/>
</dbReference>
<comment type="subcellular location">
    <subcellularLocation>
        <location evidence="1 13 14">Nucleus</location>
    </subcellularLocation>
</comment>
<dbReference type="PROSITE" id="PS50803">
    <property type="entry name" value="OAR"/>
    <property type="match status" value="1"/>
</dbReference>
<protein>
    <recommendedName>
        <fullName evidence="12">Homeobox protein aristaless-like 4</fullName>
    </recommendedName>
</protein>
<dbReference type="InterPro" id="IPR009057">
    <property type="entry name" value="Homeodomain-like_sf"/>
</dbReference>
<dbReference type="InParanoid" id="C3ZKA3"/>
<evidence type="ECO:0000313" key="20">
    <source>
        <dbReference type="RefSeq" id="XP_035673934.1"/>
    </source>
</evidence>
<dbReference type="PROSITE" id="PS00027">
    <property type="entry name" value="HOMEOBOX_1"/>
    <property type="match status" value="1"/>
</dbReference>
<keyword evidence="6 13" id="KW-0238">DNA-binding</keyword>
<feature type="domain" description="Homeobox" evidence="16">
    <location>
        <begin position="110"/>
        <end position="170"/>
    </location>
</feature>
<evidence type="ECO:0000256" key="9">
    <source>
        <dbReference type="ARBA" id="ARBA00023163"/>
    </source>
</evidence>
<dbReference type="SUPFAM" id="SSF46689">
    <property type="entry name" value="Homeodomain-like"/>
    <property type="match status" value="1"/>
</dbReference>
<dbReference type="FunFam" id="1.10.10.60:FF:000127">
    <property type="entry name" value="homeobox protein aristaless-like 4"/>
    <property type="match status" value="1"/>
</dbReference>
<dbReference type="PANTHER" id="PTHR24329">
    <property type="entry name" value="HOMEOBOX PROTEIN ARISTALESS"/>
    <property type="match status" value="1"/>
</dbReference>
<proteinExistence type="inferred from homology"/>
<dbReference type="GO" id="GO:0000981">
    <property type="term" value="F:DNA-binding transcription factor activity, RNA polymerase II-specific"/>
    <property type="evidence" value="ECO:0000318"/>
    <property type="project" value="GO_Central"/>
</dbReference>
<dbReference type="GO" id="GO:0048513">
    <property type="term" value="P:animal organ development"/>
    <property type="evidence" value="ECO:0007669"/>
    <property type="project" value="UniProtKB-ARBA"/>
</dbReference>
<evidence type="ECO:0000256" key="15">
    <source>
        <dbReference type="SAM" id="MobiDB-lite"/>
    </source>
</evidence>
<dbReference type="Proteomes" id="UP000001554">
    <property type="component" value="Chromosome 4"/>
</dbReference>
<evidence type="ECO:0000256" key="6">
    <source>
        <dbReference type="ARBA" id="ARBA00023125"/>
    </source>
</evidence>
<organism>
    <name type="scientific">Branchiostoma floridae</name>
    <name type="common">Florida lancelet</name>
    <name type="synonym">Amphioxus</name>
    <dbReference type="NCBI Taxonomy" id="7739"/>
    <lineage>
        <taxon>Eukaryota</taxon>
        <taxon>Metazoa</taxon>
        <taxon>Chordata</taxon>
        <taxon>Cephalochordata</taxon>
        <taxon>Leptocardii</taxon>
        <taxon>Amphioxiformes</taxon>
        <taxon>Branchiostomatidae</taxon>
        <taxon>Branchiostoma</taxon>
    </lineage>
</organism>
<dbReference type="InterPro" id="IPR003654">
    <property type="entry name" value="OAR_dom"/>
</dbReference>
<dbReference type="PANTHER" id="PTHR24329:SF543">
    <property type="entry name" value="FI01017P-RELATED"/>
    <property type="match status" value="1"/>
</dbReference>
<dbReference type="GO" id="GO:0048666">
    <property type="term" value="P:neuron development"/>
    <property type="evidence" value="ECO:0000318"/>
    <property type="project" value="GO_Central"/>
</dbReference>
<dbReference type="Pfam" id="PF00046">
    <property type="entry name" value="Homeodomain"/>
    <property type="match status" value="1"/>
</dbReference>
<dbReference type="GO" id="GO:0000977">
    <property type="term" value="F:RNA polymerase II transcription regulatory region sequence-specific DNA binding"/>
    <property type="evidence" value="ECO:0000318"/>
    <property type="project" value="GO_Central"/>
</dbReference>
<evidence type="ECO:0000256" key="4">
    <source>
        <dbReference type="ARBA" id="ARBA00022553"/>
    </source>
</evidence>
<keyword evidence="19" id="KW-1185">Reference proteome</keyword>
<dbReference type="GO" id="GO:0005634">
    <property type="term" value="C:nucleus"/>
    <property type="evidence" value="ECO:0000318"/>
    <property type="project" value="GO_Central"/>
</dbReference>
<evidence type="ECO:0000256" key="3">
    <source>
        <dbReference type="ARBA" id="ARBA00022473"/>
    </source>
</evidence>
<dbReference type="Gene3D" id="1.10.10.60">
    <property type="entry name" value="Homeodomain-like"/>
    <property type="match status" value="1"/>
</dbReference>
<evidence type="ECO:0000313" key="19">
    <source>
        <dbReference type="Proteomes" id="UP000001554"/>
    </source>
</evidence>
<evidence type="ECO:0000256" key="13">
    <source>
        <dbReference type="PROSITE-ProRule" id="PRU00108"/>
    </source>
</evidence>
<comment type="subunit">
    <text evidence="11">Binds DNA.</text>
</comment>
<dbReference type="KEGG" id="bfo:118414179"/>
<dbReference type="RefSeq" id="XP_035673934.1">
    <property type="nucleotide sequence ID" value="XM_035818041.1"/>
</dbReference>
<dbReference type="OrthoDB" id="6159439at2759"/>
<dbReference type="GeneID" id="118414179"/>
<gene>
    <name evidence="20" type="primary">LOC118414179</name>
    <name evidence="18" type="ORF">BRAFLDRAFT_119093</name>
</gene>
<comment type="similarity">
    <text evidence="2">Belongs to the paired homeobox family.</text>
</comment>
<dbReference type="OMA" id="ASCMAPQ"/>
<dbReference type="eggNOG" id="KOG0490">
    <property type="taxonomic scope" value="Eukaryota"/>
</dbReference>
<dbReference type="EMBL" id="GG666636">
    <property type="protein sequence ID" value="EEN47002.1"/>
    <property type="molecule type" value="Genomic_DNA"/>
</dbReference>
<keyword evidence="3" id="KW-0217">Developmental protein</keyword>
<evidence type="ECO:0000256" key="14">
    <source>
        <dbReference type="RuleBase" id="RU000682"/>
    </source>
</evidence>
<feature type="DNA-binding region" description="Homeobox" evidence="13">
    <location>
        <begin position="112"/>
        <end position="171"/>
    </location>
</feature>
<evidence type="ECO:0000256" key="1">
    <source>
        <dbReference type="ARBA" id="ARBA00004123"/>
    </source>
</evidence>
<reference evidence="20" key="2">
    <citation type="journal article" date="2011" name="Evol. Dev.">
        <title>Evolution of the Alx homeobox gene family: parallel retention and independent loss of the vertebrate Alx3 gene.</title>
        <authorList>
            <person name="McGonnell I.M."/>
            <person name="Graham A."/>
            <person name="Richardson J."/>
            <person name="Fish J.L."/>
            <person name="Depew M.J."/>
            <person name="Dee C.T."/>
            <person name="Holland P.W."/>
            <person name="Takahashi T."/>
        </authorList>
    </citation>
    <scope>NUCLEOTIDE SEQUENCE</scope>
</reference>
<evidence type="ECO:0000256" key="10">
    <source>
        <dbReference type="ARBA" id="ARBA00023242"/>
    </source>
</evidence>
<dbReference type="InterPro" id="IPR017970">
    <property type="entry name" value="Homeobox_CS"/>
</dbReference>
<sequence>MAYQAGQGFGRPEGEEAYGTGMLAMPGSGVNGGTTAPRQHSIAGILGAASPLDGSAKSDDGHHSNSDDENRVPLTNADAKPTGPASPNRDRDAADDSSEESSTHAAGDKKKKRRNRTTFTSFQLEEMERVFQKTHYPDVYMREQLALRADLTEARVQVWFQNRRAKWRKKERFQQMAGIRQVALGADPYDISMGQRQNGYTQAQPTQWTTTTNASCMAPQSNPASFMGVATQAHSYLTSASPPTTNEDTYPSHMTTSAGQYFPGMPGGDSDRRTSSIAELRLKAKEHSVAMGLFGGVYVQ</sequence>